<gene>
    <name evidence="2" type="ORF">GCM10009549_26060</name>
</gene>
<evidence type="ECO:0000256" key="1">
    <source>
        <dbReference type="SAM" id="MobiDB-lite"/>
    </source>
</evidence>
<comment type="caution">
    <text evidence="2">The sequence shown here is derived from an EMBL/GenBank/DDBJ whole genome shotgun (WGS) entry which is preliminary data.</text>
</comment>
<feature type="region of interest" description="Disordered" evidence="1">
    <location>
        <begin position="1"/>
        <end position="102"/>
    </location>
</feature>
<reference evidence="2 3" key="1">
    <citation type="journal article" date="2019" name="Int. J. Syst. Evol. Microbiol.">
        <title>The Global Catalogue of Microorganisms (GCM) 10K type strain sequencing project: providing services to taxonomists for standard genome sequencing and annotation.</title>
        <authorList>
            <consortium name="The Broad Institute Genomics Platform"/>
            <consortium name="The Broad Institute Genome Sequencing Center for Infectious Disease"/>
            <person name="Wu L."/>
            <person name="Ma J."/>
        </authorList>
    </citation>
    <scope>NUCLEOTIDE SEQUENCE [LARGE SCALE GENOMIC DNA]</scope>
    <source>
        <strain evidence="2 3">JCM 10673</strain>
    </source>
</reference>
<keyword evidence="3" id="KW-1185">Reference proteome</keyword>
<protein>
    <submittedName>
        <fullName evidence="2">Uncharacterized protein</fullName>
    </submittedName>
</protein>
<sequence length="133" mass="14248">MLPIIGPLMPETRHARMTPTVSREGSDGMERHHRHCPRLSTGDDQYVPPLHSTDRVRPRGVRCTTGRSSASAGSGHGKGPAGARLLREGEPAGHCRAGRSGQAEQEVVLQVELEVEVELVLVQPASTTSLASE</sequence>
<dbReference type="EMBL" id="BAAAHG010000017">
    <property type="protein sequence ID" value="GAA0913149.1"/>
    <property type="molecule type" value="Genomic_DNA"/>
</dbReference>
<organism evidence="2 3">
    <name type="scientific">Streptomyces thermoalcalitolerans</name>
    <dbReference type="NCBI Taxonomy" id="65605"/>
    <lineage>
        <taxon>Bacteria</taxon>
        <taxon>Bacillati</taxon>
        <taxon>Actinomycetota</taxon>
        <taxon>Actinomycetes</taxon>
        <taxon>Kitasatosporales</taxon>
        <taxon>Streptomycetaceae</taxon>
        <taxon>Streptomyces</taxon>
    </lineage>
</organism>
<accession>A0ABN1NNV3</accession>
<name>A0ABN1NNV3_9ACTN</name>
<dbReference type="Proteomes" id="UP001501005">
    <property type="component" value="Unassembled WGS sequence"/>
</dbReference>
<evidence type="ECO:0000313" key="2">
    <source>
        <dbReference type="EMBL" id="GAA0913149.1"/>
    </source>
</evidence>
<proteinExistence type="predicted"/>
<evidence type="ECO:0000313" key="3">
    <source>
        <dbReference type="Proteomes" id="UP001501005"/>
    </source>
</evidence>